<evidence type="ECO:0000256" key="3">
    <source>
        <dbReference type="ARBA" id="ARBA00022448"/>
    </source>
</evidence>
<evidence type="ECO:0000256" key="1">
    <source>
        <dbReference type="ARBA" id="ARBA00004127"/>
    </source>
</evidence>
<dbReference type="AlphaFoldDB" id="A0A9X7Z8P0"/>
<organism evidence="9 10">
    <name type="scientific">Alicyclobacillus mengziensis</name>
    <dbReference type="NCBI Taxonomy" id="2931921"/>
    <lineage>
        <taxon>Bacteria</taxon>
        <taxon>Bacillati</taxon>
        <taxon>Bacillota</taxon>
        <taxon>Bacilli</taxon>
        <taxon>Bacillales</taxon>
        <taxon>Alicyclobacillaceae</taxon>
        <taxon>Alicyclobacillus</taxon>
    </lineage>
</organism>
<reference evidence="9 10" key="1">
    <citation type="submission" date="2021-02" db="EMBL/GenBank/DDBJ databases">
        <title>Alicyclobacillus curvatus sp. nov. and Alicyclobacillus mengziensis sp. nov., two acidophilic bacteria isolated from acid mine drainage.</title>
        <authorList>
            <person name="Huang Y."/>
        </authorList>
    </citation>
    <scope>NUCLEOTIDE SEQUENCE [LARGE SCALE GENOMIC DNA]</scope>
    <source>
        <strain evidence="9 10">S30H14</strain>
    </source>
</reference>
<evidence type="ECO:0000256" key="7">
    <source>
        <dbReference type="ARBA" id="ARBA00023136"/>
    </source>
</evidence>
<dbReference type="RefSeq" id="WP_206657950.1">
    <property type="nucleotide sequence ID" value="NZ_CP071182.1"/>
</dbReference>
<dbReference type="GO" id="GO:0012505">
    <property type="term" value="C:endomembrane system"/>
    <property type="evidence" value="ECO:0007669"/>
    <property type="project" value="UniProtKB-SubCell"/>
</dbReference>
<feature type="transmembrane region" description="Helical" evidence="8">
    <location>
        <begin position="257"/>
        <end position="280"/>
    </location>
</feature>
<sequence>MIKRFSSFRQSKMIGVFGFLLLMNLLAWVFVIRAGHQDSLLVSLGTLAYVFGLRHAVDADHIAAIDNTTRKLMQTGKRSLTVGLYFSLGHSSIVFLLTLVVVLSVHSLQTTLPQLEHVGSVLGNTISGGFLYLMATLNFVIFLQMFRGRHEEVSLDGLLAQRGLFNRLFRRVFRLIEHSWQMYFVGLLFGLGFETASEVTLLGVSSSASAHGTPMAEVLLLPLLFAAGMSLIDTLDGVFMTYAYGWAFQNPVRKLSYNLWVTGVSVLLAFGIGSLEWLQVFGHLSQQNGGLWSWLDGVDFGTLGYGMIALLSLIWGGATVWVFLRRGHNGTPVSIDFGDKEV</sequence>
<evidence type="ECO:0000256" key="6">
    <source>
        <dbReference type="ARBA" id="ARBA00022989"/>
    </source>
</evidence>
<dbReference type="NCBIfam" id="TIGR00802">
    <property type="entry name" value="nico"/>
    <property type="match status" value="1"/>
</dbReference>
<dbReference type="PANTHER" id="PTHR31611">
    <property type="entry name" value="HIGH-AFFINITY NICKEL TRANSPORT PROTEIN NIC1"/>
    <property type="match status" value="1"/>
</dbReference>
<proteinExistence type="inferred from homology"/>
<keyword evidence="5 8" id="KW-0812">Transmembrane</keyword>
<dbReference type="KEGG" id="afx:JZ786_06525"/>
<dbReference type="Proteomes" id="UP000663505">
    <property type="component" value="Chromosome"/>
</dbReference>
<dbReference type="InterPro" id="IPR011541">
    <property type="entry name" value="Ni/Co_transpt_high_affinity"/>
</dbReference>
<dbReference type="GO" id="GO:0005886">
    <property type="term" value="C:plasma membrane"/>
    <property type="evidence" value="ECO:0007669"/>
    <property type="project" value="UniProtKB-SubCell"/>
</dbReference>
<dbReference type="EMBL" id="CP071182">
    <property type="protein sequence ID" value="QSO48620.1"/>
    <property type="molecule type" value="Genomic_DNA"/>
</dbReference>
<gene>
    <name evidence="9" type="ORF">JZ786_06525</name>
</gene>
<dbReference type="Pfam" id="PF03824">
    <property type="entry name" value="NicO"/>
    <property type="match status" value="1"/>
</dbReference>
<dbReference type="GO" id="GO:0015099">
    <property type="term" value="F:nickel cation transmembrane transporter activity"/>
    <property type="evidence" value="ECO:0007669"/>
    <property type="project" value="UniProtKB-UniRule"/>
</dbReference>
<dbReference type="InterPro" id="IPR004688">
    <property type="entry name" value="Ni/Co_transpt"/>
</dbReference>
<feature type="transmembrane region" description="Helical" evidence="8">
    <location>
        <begin position="223"/>
        <end position="245"/>
    </location>
</feature>
<evidence type="ECO:0000313" key="9">
    <source>
        <dbReference type="EMBL" id="QSO48620.1"/>
    </source>
</evidence>
<keyword evidence="3 8" id="KW-0813">Transport</keyword>
<evidence type="ECO:0000256" key="5">
    <source>
        <dbReference type="ARBA" id="ARBA00022692"/>
    </source>
</evidence>
<evidence type="ECO:0000313" key="10">
    <source>
        <dbReference type="Proteomes" id="UP000663505"/>
    </source>
</evidence>
<keyword evidence="7 8" id="KW-0472">Membrane</keyword>
<evidence type="ECO:0000256" key="8">
    <source>
        <dbReference type="RuleBase" id="RU362101"/>
    </source>
</evidence>
<evidence type="ECO:0000256" key="4">
    <source>
        <dbReference type="ARBA" id="ARBA00022596"/>
    </source>
</evidence>
<evidence type="ECO:0000256" key="2">
    <source>
        <dbReference type="ARBA" id="ARBA00010892"/>
    </source>
</evidence>
<protein>
    <recommendedName>
        <fullName evidence="8">Nickel/cobalt efflux system</fullName>
    </recommendedName>
</protein>
<feature type="transmembrane region" description="Helical" evidence="8">
    <location>
        <begin position="180"/>
        <end position="203"/>
    </location>
</feature>
<name>A0A9X7Z8P0_9BACL</name>
<feature type="transmembrane region" description="Helical" evidence="8">
    <location>
        <begin position="125"/>
        <end position="146"/>
    </location>
</feature>
<dbReference type="PANTHER" id="PTHR31611:SF0">
    <property type="entry name" value="HIGH-AFFINITY NICKEL TRANSPORT PROTEIN NIC1"/>
    <property type="match status" value="1"/>
</dbReference>
<accession>A0A9X7Z8P0</accession>
<keyword evidence="6 8" id="KW-1133">Transmembrane helix</keyword>
<feature type="transmembrane region" description="Helical" evidence="8">
    <location>
        <begin position="78"/>
        <end position="105"/>
    </location>
</feature>
<keyword evidence="4" id="KW-0533">Nickel</keyword>
<feature type="transmembrane region" description="Helical" evidence="8">
    <location>
        <begin position="300"/>
        <end position="324"/>
    </location>
</feature>
<feature type="transmembrane region" description="Helical" evidence="8">
    <location>
        <begin position="40"/>
        <end position="57"/>
    </location>
</feature>
<comment type="similarity">
    <text evidence="2 8">Belongs to the NiCoT transporter (TC 2.A.52) family.</text>
</comment>
<comment type="subcellular location">
    <subcellularLocation>
        <location evidence="8">Cell membrane</location>
        <topology evidence="8">Multi-pass membrane protein</topology>
    </subcellularLocation>
    <subcellularLocation>
        <location evidence="1">Endomembrane system</location>
        <topology evidence="1">Multi-pass membrane protein</topology>
    </subcellularLocation>
</comment>
<feature type="transmembrane region" description="Helical" evidence="8">
    <location>
        <begin position="12"/>
        <end position="34"/>
    </location>
</feature>
<keyword evidence="10" id="KW-1185">Reference proteome</keyword>